<gene>
    <name evidence="2" type="ORF">RM519_00950</name>
</gene>
<dbReference type="NCBIfam" id="NF040945">
    <property type="entry name" value="CCC_membrane"/>
    <property type="match status" value="1"/>
</dbReference>
<dbReference type="RefSeq" id="WP_311591601.1">
    <property type="nucleotide sequence ID" value="NZ_JAVRHV010000001.1"/>
</dbReference>
<keyword evidence="1" id="KW-0812">Transmembrane</keyword>
<dbReference type="EMBL" id="JAVRHV010000001">
    <property type="protein sequence ID" value="MDT0551798.1"/>
    <property type="molecule type" value="Genomic_DNA"/>
</dbReference>
<dbReference type="Proteomes" id="UP001252186">
    <property type="component" value="Unassembled WGS sequence"/>
</dbReference>
<evidence type="ECO:0000313" key="2">
    <source>
        <dbReference type="EMBL" id="MDT0551798.1"/>
    </source>
</evidence>
<feature type="transmembrane region" description="Helical" evidence="1">
    <location>
        <begin position="67"/>
        <end position="87"/>
    </location>
</feature>
<organism evidence="2 3">
    <name type="scientific">Urechidicola vernalis</name>
    <dbReference type="NCBI Taxonomy" id="3075600"/>
    <lineage>
        <taxon>Bacteria</taxon>
        <taxon>Pseudomonadati</taxon>
        <taxon>Bacteroidota</taxon>
        <taxon>Flavobacteriia</taxon>
        <taxon>Flavobacteriales</taxon>
        <taxon>Flavobacteriaceae</taxon>
        <taxon>Urechidicola</taxon>
    </lineage>
</organism>
<dbReference type="PROSITE" id="PS51257">
    <property type="entry name" value="PROKAR_LIPOPROTEIN"/>
    <property type="match status" value="1"/>
</dbReference>
<keyword evidence="1" id="KW-0472">Membrane</keyword>
<keyword evidence="3" id="KW-1185">Reference proteome</keyword>
<name>A0ABU2Y0V3_9FLAO</name>
<evidence type="ECO:0000313" key="3">
    <source>
        <dbReference type="Proteomes" id="UP001252186"/>
    </source>
</evidence>
<proteinExistence type="predicted"/>
<sequence>MEKQQAPGAKASLILGICSIVTACCCYGIPGIILGIVGLNKAKKARTEFANNPDVYSGIGNAETGKITSIIGIVLGALIIIYTIFIVSSGQWAAQMEEFRTIMEDLE</sequence>
<keyword evidence="1" id="KW-1133">Transmembrane helix</keyword>
<dbReference type="InterPro" id="IPR011655">
    <property type="entry name" value="MpPF26"/>
</dbReference>
<accession>A0ABU2Y0V3</accession>
<reference evidence="2 3" key="1">
    <citation type="submission" date="2023-09" db="EMBL/GenBank/DDBJ databases">
        <authorList>
            <person name="Rey-Velasco X."/>
        </authorList>
    </citation>
    <scope>NUCLEOTIDE SEQUENCE [LARGE SCALE GENOMIC DNA]</scope>
    <source>
        <strain evidence="2 3">P050</strain>
    </source>
</reference>
<comment type="caution">
    <text evidence="2">The sequence shown here is derived from an EMBL/GenBank/DDBJ whole genome shotgun (WGS) entry which is preliminary data.</text>
</comment>
<evidence type="ECO:0000256" key="1">
    <source>
        <dbReference type="SAM" id="Phobius"/>
    </source>
</evidence>
<feature type="transmembrane region" description="Helical" evidence="1">
    <location>
        <begin position="12"/>
        <end position="37"/>
    </location>
</feature>
<dbReference type="Pfam" id="PF07666">
    <property type="entry name" value="MpPF26"/>
    <property type="match status" value="1"/>
</dbReference>
<protein>
    <submittedName>
        <fullName evidence="2">CCC motif membrane protein</fullName>
    </submittedName>
</protein>